<feature type="domain" description="Nudix hydrolase" evidence="2">
    <location>
        <begin position="41"/>
        <end position="172"/>
    </location>
</feature>
<dbReference type="PROSITE" id="PS00893">
    <property type="entry name" value="NUDIX_BOX"/>
    <property type="match status" value="1"/>
</dbReference>
<proteinExistence type="predicted"/>
<dbReference type="Proteomes" id="UP000732105">
    <property type="component" value="Unassembled WGS sequence"/>
</dbReference>
<keyword evidence="4" id="KW-1185">Reference proteome</keyword>
<dbReference type="InterPro" id="IPR015797">
    <property type="entry name" value="NUDIX_hydrolase-like_dom_sf"/>
</dbReference>
<dbReference type="PROSITE" id="PS51462">
    <property type="entry name" value="NUDIX"/>
    <property type="match status" value="1"/>
</dbReference>
<dbReference type="CDD" id="cd04681">
    <property type="entry name" value="NUDIX_Hydrolase"/>
    <property type="match status" value="1"/>
</dbReference>
<dbReference type="Pfam" id="PF00293">
    <property type="entry name" value="NUDIX"/>
    <property type="match status" value="1"/>
</dbReference>
<protein>
    <submittedName>
        <fullName evidence="3">NUDIX domain-containing protein</fullName>
    </submittedName>
</protein>
<organism evidence="3 4">
    <name type="scientific">Marinifilum caeruleilacunae</name>
    <dbReference type="NCBI Taxonomy" id="2499076"/>
    <lineage>
        <taxon>Bacteria</taxon>
        <taxon>Pseudomonadati</taxon>
        <taxon>Bacteroidota</taxon>
        <taxon>Bacteroidia</taxon>
        <taxon>Marinilabiliales</taxon>
        <taxon>Marinifilaceae</taxon>
    </lineage>
</organism>
<evidence type="ECO:0000259" key="2">
    <source>
        <dbReference type="PROSITE" id="PS51462"/>
    </source>
</evidence>
<gene>
    <name evidence="3" type="ORF">ELS83_12555</name>
</gene>
<dbReference type="Gene3D" id="3.90.79.10">
    <property type="entry name" value="Nucleoside Triphosphate Pyrophosphohydrolase"/>
    <property type="match status" value="1"/>
</dbReference>
<dbReference type="InterPro" id="IPR020084">
    <property type="entry name" value="NUDIX_hydrolase_CS"/>
</dbReference>
<dbReference type="PANTHER" id="PTHR43736:SF1">
    <property type="entry name" value="DIHYDRONEOPTERIN TRIPHOSPHATE DIPHOSPHATASE"/>
    <property type="match status" value="1"/>
</dbReference>
<dbReference type="PANTHER" id="PTHR43736">
    <property type="entry name" value="ADP-RIBOSE PYROPHOSPHATASE"/>
    <property type="match status" value="1"/>
</dbReference>
<name>A0ABX1WXN3_9BACT</name>
<evidence type="ECO:0000256" key="1">
    <source>
        <dbReference type="ARBA" id="ARBA00022801"/>
    </source>
</evidence>
<reference evidence="3 4" key="1">
    <citation type="submission" date="2018-12" db="EMBL/GenBank/DDBJ databases">
        <title>Marinifilum JC070 sp. nov., a marine bacterium isolated from Yongle Blue Hole in the South China Sea.</title>
        <authorList>
            <person name="Fu T."/>
        </authorList>
    </citation>
    <scope>NUCLEOTIDE SEQUENCE [LARGE SCALE GENOMIC DNA]</scope>
    <source>
        <strain evidence="3 4">JC070</strain>
    </source>
</reference>
<evidence type="ECO:0000313" key="4">
    <source>
        <dbReference type="Proteomes" id="UP000732105"/>
    </source>
</evidence>
<comment type="caution">
    <text evidence="3">The sequence shown here is derived from an EMBL/GenBank/DDBJ whole genome shotgun (WGS) entry which is preliminary data.</text>
</comment>
<accession>A0ABX1WXN3</accession>
<dbReference type="SUPFAM" id="SSF55811">
    <property type="entry name" value="Nudix"/>
    <property type="match status" value="1"/>
</dbReference>
<dbReference type="EMBL" id="RZNH01000020">
    <property type="protein sequence ID" value="NOU60653.1"/>
    <property type="molecule type" value="Genomic_DNA"/>
</dbReference>
<dbReference type="RefSeq" id="WP_171595925.1">
    <property type="nucleotide sequence ID" value="NZ_RZNH01000020.1"/>
</dbReference>
<dbReference type="InterPro" id="IPR000086">
    <property type="entry name" value="NUDIX_hydrolase_dom"/>
</dbReference>
<evidence type="ECO:0000313" key="3">
    <source>
        <dbReference type="EMBL" id="NOU60653.1"/>
    </source>
</evidence>
<sequence length="176" mass="19864">MSPTFPQKVIRYCPKCGSIDFNFNRDNSFLCGICSFHLYINSAAAVAALIVNEAGELLLTRRAIEPQFGMLDLPGGFVDVMETAENAIHREIKEELNLKIREMNYFMSFPNEYVFGGLSVFTTDLAFICQIDSFESIQAKDDISAFEFYQPEEIPLNEIGSVSMKEIVKAFVNSKQ</sequence>
<keyword evidence="1" id="KW-0378">Hydrolase</keyword>